<evidence type="ECO:0000313" key="6">
    <source>
        <dbReference type="EMBL" id="GGN48524.1"/>
    </source>
</evidence>
<accession>A0A917XR96</accession>
<comment type="similarity">
    <text evidence="1 4">Belongs to the prolyl-tRNA editing family. YbaK/EbsC subfamily.</text>
</comment>
<keyword evidence="2 4" id="KW-0648">Protein biosynthesis</keyword>
<proteinExistence type="inferred from homology"/>
<evidence type="ECO:0000256" key="4">
    <source>
        <dbReference type="PIRNR" id="PIRNR006181"/>
    </source>
</evidence>
<evidence type="ECO:0000256" key="3">
    <source>
        <dbReference type="ARBA" id="ARBA00023239"/>
    </source>
</evidence>
<keyword evidence="7" id="KW-1185">Reference proteome</keyword>
<dbReference type="RefSeq" id="WP_188855528.1">
    <property type="nucleotide sequence ID" value="NZ_BMOS01000001.1"/>
</dbReference>
<evidence type="ECO:0000256" key="2">
    <source>
        <dbReference type="ARBA" id="ARBA00022917"/>
    </source>
</evidence>
<dbReference type="InterPro" id="IPR036754">
    <property type="entry name" value="YbaK/aa-tRNA-synt-asso_dom_sf"/>
</dbReference>
<reference evidence="6" key="1">
    <citation type="journal article" date="2014" name="Int. J. Syst. Evol. Microbiol.">
        <title>Complete genome sequence of Corynebacterium casei LMG S-19264T (=DSM 44701T), isolated from a smear-ripened cheese.</title>
        <authorList>
            <consortium name="US DOE Joint Genome Institute (JGI-PGF)"/>
            <person name="Walter F."/>
            <person name="Albersmeier A."/>
            <person name="Kalinowski J."/>
            <person name="Ruckert C."/>
        </authorList>
    </citation>
    <scope>NUCLEOTIDE SEQUENCE</scope>
    <source>
        <strain evidence="6">JCM 17251</strain>
    </source>
</reference>
<evidence type="ECO:0000313" key="7">
    <source>
        <dbReference type="Proteomes" id="UP000624041"/>
    </source>
</evidence>
<dbReference type="InterPro" id="IPR007214">
    <property type="entry name" value="YbaK/aa-tRNA-synth-assoc-dom"/>
</dbReference>
<evidence type="ECO:0000259" key="5">
    <source>
        <dbReference type="Pfam" id="PF04073"/>
    </source>
</evidence>
<dbReference type="Proteomes" id="UP000624041">
    <property type="component" value="Unassembled WGS sequence"/>
</dbReference>
<feature type="domain" description="YbaK/aminoacyl-tRNA synthetase-associated" evidence="5">
    <location>
        <begin position="28"/>
        <end position="145"/>
    </location>
</feature>
<protein>
    <recommendedName>
        <fullName evidence="4">Cys-tRNA(Pro)/Cys-tRNA(Cys) deacylase</fullName>
        <ecNumber evidence="4">4.2.-.-</ecNumber>
    </recommendedName>
</protein>
<gene>
    <name evidence="6" type="primary">ybaK2</name>
    <name evidence="6" type="ORF">GCM10007971_00270</name>
</gene>
<dbReference type="NCBIfam" id="TIGR00011">
    <property type="entry name" value="YbaK_EbsC"/>
    <property type="match status" value="1"/>
</dbReference>
<sequence length="157" mass="17426">MRKTNVHRLLDKEKIAYQIHEYAWKEDSLDAETAASQTNIPLDRVFKTLVTVGDKTGPVVVVISAQDELNLKKLAKVSGNKKIDMLPMKDLEKTTGYIRGGCSPIGMKKSYPTYIDSYAEGLEYLVISAGKRGSQVELSPADLKEMTKAAYADLRAE</sequence>
<keyword evidence="3 4" id="KW-0456">Lyase</keyword>
<comment type="caution">
    <text evidence="6">The sequence shown here is derived from an EMBL/GenBank/DDBJ whole genome shotgun (WGS) entry which is preliminary data.</text>
</comment>
<dbReference type="SUPFAM" id="SSF55826">
    <property type="entry name" value="YbaK/ProRS associated domain"/>
    <property type="match status" value="1"/>
</dbReference>
<dbReference type="EC" id="4.2.-.-" evidence="4"/>
<dbReference type="GO" id="GO:0006412">
    <property type="term" value="P:translation"/>
    <property type="evidence" value="ECO:0007669"/>
    <property type="project" value="UniProtKB-KW"/>
</dbReference>
<dbReference type="Pfam" id="PF04073">
    <property type="entry name" value="tRNA_edit"/>
    <property type="match status" value="1"/>
</dbReference>
<dbReference type="CDD" id="cd00002">
    <property type="entry name" value="YbaK_deacylase"/>
    <property type="match status" value="1"/>
</dbReference>
<evidence type="ECO:0000256" key="1">
    <source>
        <dbReference type="ARBA" id="ARBA00009798"/>
    </source>
</evidence>
<dbReference type="PANTHER" id="PTHR30411">
    <property type="entry name" value="CYTOPLASMIC PROTEIN"/>
    <property type="match status" value="1"/>
</dbReference>
<dbReference type="Gene3D" id="3.90.960.10">
    <property type="entry name" value="YbaK/aminoacyl-tRNA synthetase-associated domain"/>
    <property type="match status" value="1"/>
</dbReference>
<name>A0A917XR96_9BACI</name>
<organism evidence="6 7">
    <name type="scientific">Oceanobacillus indicireducens</name>
    <dbReference type="NCBI Taxonomy" id="1004261"/>
    <lineage>
        <taxon>Bacteria</taxon>
        <taxon>Bacillati</taxon>
        <taxon>Bacillota</taxon>
        <taxon>Bacilli</taxon>
        <taxon>Bacillales</taxon>
        <taxon>Bacillaceae</taxon>
        <taxon>Oceanobacillus</taxon>
    </lineage>
</organism>
<dbReference type="EMBL" id="BMOS01000001">
    <property type="protein sequence ID" value="GGN48524.1"/>
    <property type="molecule type" value="Genomic_DNA"/>
</dbReference>
<reference evidence="6" key="2">
    <citation type="submission" date="2020-09" db="EMBL/GenBank/DDBJ databases">
        <authorList>
            <person name="Sun Q."/>
            <person name="Ohkuma M."/>
        </authorList>
    </citation>
    <scope>NUCLEOTIDE SEQUENCE</scope>
    <source>
        <strain evidence="6">JCM 17251</strain>
    </source>
</reference>
<dbReference type="InterPro" id="IPR004369">
    <property type="entry name" value="Prolyl-tRNA_editing_YbaK/EbsC"/>
</dbReference>
<dbReference type="GO" id="GO:0002161">
    <property type="term" value="F:aminoacyl-tRNA deacylase activity"/>
    <property type="evidence" value="ECO:0007669"/>
    <property type="project" value="InterPro"/>
</dbReference>
<dbReference type="AlphaFoldDB" id="A0A917XR96"/>
<dbReference type="PANTHER" id="PTHR30411:SF0">
    <property type="entry name" value="CYS-TRNA(PRO)_CYS-TRNA(CYS) DEACYLASE YBAK"/>
    <property type="match status" value="1"/>
</dbReference>
<dbReference type="PIRSF" id="PIRSF006181">
    <property type="entry name" value="EbsC_YbaK"/>
    <property type="match status" value="1"/>
</dbReference>
<dbReference type="GO" id="GO:0016829">
    <property type="term" value="F:lyase activity"/>
    <property type="evidence" value="ECO:0007669"/>
    <property type="project" value="UniProtKB-KW"/>
</dbReference>